<reference evidence="7 8" key="1">
    <citation type="submission" date="2007-10" db="EMBL/GenBank/DDBJ databases">
        <title>Complete sequence of Desulfococcus oleovorans Hxd3.</title>
        <authorList>
            <consortium name="US DOE Joint Genome Institute"/>
            <person name="Copeland A."/>
            <person name="Lucas S."/>
            <person name="Lapidus A."/>
            <person name="Barry K."/>
            <person name="Glavina del Rio T."/>
            <person name="Dalin E."/>
            <person name="Tice H."/>
            <person name="Pitluck S."/>
            <person name="Kiss H."/>
            <person name="Brettin T."/>
            <person name="Bruce D."/>
            <person name="Detter J.C."/>
            <person name="Han C."/>
            <person name="Schmutz J."/>
            <person name="Larimer F."/>
            <person name="Land M."/>
            <person name="Hauser L."/>
            <person name="Kyrpides N."/>
            <person name="Kim E."/>
            <person name="Wawrik B."/>
            <person name="Richardson P."/>
        </authorList>
    </citation>
    <scope>NUCLEOTIDE SEQUENCE [LARGE SCALE GENOMIC DNA]</scope>
    <source>
        <strain evidence="8">DSM 6200 / JCM 39069 / Hxd3</strain>
    </source>
</reference>
<name>A9A0F5_DESOH</name>
<gene>
    <name evidence="7" type="ordered locus">Dole_1651</name>
</gene>
<dbReference type="InterPro" id="IPR017871">
    <property type="entry name" value="ABC_transporter-like_CS"/>
</dbReference>
<evidence type="ECO:0000259" key="6">
    <source>
        <dbReference type="PROSITE" id="PS50893"/>
    </source>
</evidence>
<dbReference type="KEGG" id="dol:Dole_1651"/>
<dbReference type="PROSITE" id="PS50893">
    <property type="entry name" value="ABC_TRANSPORTER_2"/>
    <property type="match status" value="1"/>
</dbReference>
<dbReference type="PANTHER" id="PTHR42734">
    <property type="entry name" value="METAL TRANSPORT SYSTEM ATP-BINDING PROTEIN TM_0124-RELATED"/>
    <property type="match status" value="1"/>
</dbReference>
<dbReference type="FunFam" id="3.40.50.300:FF:000134">
    <property type="entry name" value="Iron-enterobactin ABC transporter ATP-binding protein"/>
    <property type="match status" value="1"/>
</dbReference>
<keyword evidence="8" id="KW-1185">Reference proteome</keyword>
<accession>A9A0F5</accession>
<evidence type="ECO:0000256" key="3">
    <source>
        <dbReference type="ARBA" id="ARBA00022741"/>
    </source>
</evidence>
<evidence type="ECO:0000256" key="5">
    <source>
        <dbReference type="SAM" id="MobiDB-lite"/>
    </source>
</evidence>
<dbReference type="EMBL" id="CP000859">
    <property type="protein sequence ID" value="ABW67455.1"/>
    <property type="molecule type" value="Genomic_DNA"/>
</dbReference>
<dbReference type="InterPro" id="IPR003593">
    <property type="entry name" value="AAA+_ATPase"/>
</dbReference>
<dbReference type="PANTHER" id="PTHR42734:SF6">
    <property type="entry name" value="MOLYBDATE IMPORT ATP-BINDING PROTEIN MOLC"/>
    <property type="match status" value="1"/>
</dbReference>
<evidence type="ECO:0000313" key="7">
    <source>
        <dbReference type="EMBL" id="ABW67455.1"/>
    </source>
</evidence>
<dbReference type="InterPro" id="IPR003439">
    <property type="entry name" value="ABC_transporter-like_ATP-bd"/>
</dbReference>
<feature type="compositionally biased region" description="Basic and acidic residues" evidence="5">
    <location>
        <begin position="266"/>
        <end position="276"/>
    </location>
</feature>
<keyword evidence="4" id="KW-0067">ATP-binding</keyword>
<organism evidence="7 8">
    <name type="scientific">Desulfosudis oleivorans (strain DSM 6200 / JCM 39069 / Hxd3)</name>
    <name type="common">Desulfococcus oleovorans</name>
    <dbReference type="NCBI Taxonomy" id="96561"/>
    <lineage>
        <taxon>Bacteria</taxon>
        <taxon>Pseudomonadati</taxon>
        <taxon>Thermodesulfobacteriota</taxon>
        <taxon>Desulfobacteria</taxon>
        <taxon>Desulfobacterales</taxon>
        <taxon>Desulfosudaceae</taxon>
        <taxon>Desulfosudis</taxon>
    </lineage>
</organism>
<evidence type="ECO:0000256" key="1">
    <source>
        <dbReference type="ARBA" id="ARBA00005417"/>
    </source>
</evidence>
<dbReference type="AlphaFoldDB" id="A9A0F5"/>
<dbReference type="STRING" id="96561.Dole_1651"/>
<dbReference type="Proteomes" id="UP000008561">
    <property type="component" value="Chromosome"/>
</dbReference>
<evidence type="ECO:0000256" key="2">
    <source>
        <dbReference type="ARBA" id="ARBA00022448"/>
    </source>
</evidence>
<evidence type="ECO:0000313" key="8">
    <source>
        <dbReference type="Proteomes" id="UP000008561"/>
    </source>
</evidence>
<proteinExistence type="inferred from homology"/>
<dbReference type="RefSeq" id="WP_012175071.1">
    <property type="nucleotide sequence ID" value="NC_009943.1"/>
</dbReference>
<keyword evidence="2" id="KW-0813">Transport</keyword>
<protein>
    <submittedName>
        <fullName evidence="7">ABC transporter-related protein</fullName>
    </submittedName>
</protein>
<dbReference type="eggNOG" id="COG1120">
    <property type="taxonomic scope" value="Bacteria"/>
</dbReference>
<dbReference type="InterPro" id="IPR027417">
    <property type="entry name" value="P-loop_NTPase"/>
</dbReference>
<evidence type="ECO:0000256" key="4">
    <source>
        <dbReference type="ARBA" id="ARBA00022840"/>
    </source>
</evidence>
<feature type="region of interest" description="Disordered" evidence="5">
    <location>
        <begin position="257"/>
        <end position="276"/>
    </location>
</feature>
<dbReference type="Gene3D" id="3.40.50.300">
    <property type="entry name" value="P-loop containing nucleotide triphosphate hydrolases"/>
    <property type="match status" value="1"/>
</dbReference>
<dbReference type="SMART" id="SM00382">
    <property type="entry name" value="AAA"/>
    <property type="match status" value="1"/>
</dbReference>
<dbReference type="OrthoDB" id="9809450at2"/>
<dbReference type="GO" id="GO:0005524">
    <property type="term" value="F:ATP binding"/>
    <property type="evidence" value="ECO:0007669"/>
    <property type="project" value="UniProtKB-KW"/>
</dbReference>
<dbReference type="Pfam" id="PF00005">
    <property type="entry name" value="ABC_tran"/>
    <property type="match status" value="1"/>
</dbReference>
<dbReference type="CDD" id="cd03214">
    <property type="entry name" value="ABC_Iron-Siderophores_B12_Hemin"/>
    <property type="match status" value="1"/>
</dbReference>
<dbReference type="SUPFAM" id="SSF52540">
    <property type="entry name" value="P-loop containing nucleoside triphosphate hydrolases"/>
    <property type="match status" value="1"/>
</dbReference>
<dbReference type="GO" id="GO:0016887">
    <property type="term" value="F:ATP hydrolysis activity"/>
    <property type="evidence" value="ECO:0007669"/>
    <property type="project" value="InterPro"/>
</dbReference>
<feature type="domain" description="ABC transporter" evidence="6">
    <location>
        <begin position="3"/>
        <end position="236"/>
    </location>
</feature>
<sequence>MMLSVKDISIGYNGRMVLHDLGFTLERGQTLAILGPNGVGKTTLLRCINGMLKPKTGAVLVEGADLFGMRAGEIARRLGYVAQRSEAGRMTAFDAVLLGRKPHIHWNASVADLKKVSAALDQLDLGHLALRYIDEMSGGELQKVCIARAMVQEPSVLLLDEPTSSLDLKNQLEILRLIRHVVHEHKLAAVMTMHDLNMAFRFSDAFIFIKDGRVLHYGRNEDLTPDMIHEVYEVPVEIIQHRGQMVVFPRLERKQEQEALTGRHAHGGDFHTHNTE</sequence>
<keyword evidence="3" id="KW-0547">Nucleotide-binding</keyword>
<dbReference type="PROSITE" id="PS00211">
    <property type="entry name" value="ABC_TRANSPORTER_1"/>
    <property type="match status" value="1"/>
</dbReference>
<dbReference type="HOGENOM" id="CLU_000604_1_11_7"/>
<dbReference type="InterPro" id="IPR050153">
    <property type="entry name" value="Metal_Ion_Import_ABC"/>
</dbReference>
<comment type="similarity">
    <text evidence="1">Belongs to the ABC transporter superfamily.</text>
</comment>